<keyword evidence="7" id="KW-1185">Reference proteome</keyword>
<accession>A0A2R8FCE0</accession>
<dbReference type="NCBIfam" id="TIGR00093">
    <property type="entry name" value="pseudouridine synthase"/>
    <property type="match status" value="1"/>
</dbReference>
<dbReference type="FunFam" id="3.10.290.10:FF:000003">
    <property type="entry name" value="Pseudouridine synthase"/>
    <property type="match status" value="1"/>
</dbReference>
<dbReference type="PROSITE" id="PS50889">
    <property type="entry name" value="S4"/>
    <property type="match status" value="1"/>
</dbReference>
<dbReference type="KEGG" id="csee:C10C_0834"/>
<dbReference type="InterPro" id="IPR050343">
    <property type="entry name" value="RsuA_PseudoU_synthase"/>
</dbReference>
<dbReference type="InterPro" id="IPR002942">
    <property type="entry name" value="S4_RNA-bd"/>
</dbReference>
<dbReference type="PROSITE" id="PS01149">
    <property type="entry name" value="PSI_RSU"/>
    <property type="match status" value="1"/>
</dbReference>
<dbReference type="GO" id="GO:0120159">
    <property type="term" value="F:rRNA pseudouridine synthase activity"/>
    <property type="evidence" value="ECO:0007669"/>
    <property type="project" value="UniProtKB-ARBA"/>
</dbReference>
<dbReference type="InterPro" id="IPR036986">
    <property type="entry name" value="S4_RNA-bd_sf"/>
</dbReference>
<evidence type="ECO:0000313" key="7">
    <source>
        <dbReference type="Proteomes" id="UP000244926"/>
    </source>
</evidence>
<keyword evidence="3" id="KW-0694">RNA-binding</keyword>
<dbReference type="GO" id="GO:0000455">
    <property type="term" value="P:enzyme-directed rRNA pseudouridine synthesis"/>
    <property type="evidence" value="ECO:0007669"/>
    <property type="project" value="UniProtKB-ARBA"/>
</dbReference>
<dbReference type="InterPro" id="IPR042092">
    <property type="entry name" value="PsdUridine_s_RsuA/RluB/E/F_cat"/>
</dbReference>
<dbReference type="PANTHER" id="PTHR47683:SF2">
    <property type="entry name" value="RNA-BINDING S4 DOMAIN-CONTAINING PROTEIN"/>
    <property type="match status" value="1"/>
</dbReference>
<dbReference type="CDD" id="cd02870">
    <property type="entry name" value="PseudoU_synth_RsuA_like"/>
    <property type="match status" value="1"/>
</dbReference>
<evidence type="ECO:0000259" key="5">
    <source>
        <dbReference type="SMART" id="SM00363"/>
    </source>
</evidence>
<evidence type="ECO:0000256" key="2">
    <source>
        <dbReference type="ARBA" id="ARBA00023235"/>
    </source>
</evidence>
<dbReference type="EMBL" id="LT993738">
    <property type="protein sequence ID" value="SPN73976.1"/>
    <property type="molecule type" value="Genomic_DNA"/>
</dbReference>
<dbReference type="SUPFAM" id="SSF55174">
    <property type="entry name" value="Alpha-L RNA-binding motif"/>
    <property type="match status" value="1"/>
</dbReference>
<dbReference type="InterPro" id="IPR006145">
    <property type="entry name" value="PsdUridine_synth_RsuA/RluA"/>
</dbReference>
<evidence type="ECO:0000256" key="3">
    <source>
        <dbReference type="PROSITE-ProRule" id="PRU00182"/>
    </source>
</evidence>
<dbReference type="InterPro" id="IPR020094">
    <property type="entry name" value="TruA/RsuA/RluB/E/F_N"/>
</dbReference>
<evidence type="ECO:0000313" key="6">
    <source>
        <dbReference type="EMBL" id="SPN73976.1"/>
    </source>
</evidence>
<sequence length="263" mass="29037">MNKKVFKTKNSGPLLSCLGKIDVLYGVRMTKVRLNKFLASAGVASRRKCDEIIFSGSVTVNGRVAEGPFVLVDSQDKVKVGGTYVHITKKVYFMVHKPIGYLCSSEKKFPGTKLVIDLFAHLPYRVFTVGRLDKETSGLILVTNDGEFANKIIHPSSGITKEYLLKVGRDVSAKDLEKLMGGTLIDGRHVAPASVTKIRRGTLKIVVREGKKHEIRLFAEAASLPILELKRIRIGSLVLGGLRYGEYRELTDSELATYIQSSP</sequence>
<evidence type="ECO:0000256" key="4">
    <source>
        <dbReference type="RuleBase" id="RU003887"/>
    </source>
</evidence>
<dbReference type="Gene3D" id="3.10.290.10">
    <property type="entry name" value="RNA-binding S4 domain"/>
    <property type="match status" value="1"/>
</dbReference>
<dbReference type="PANTHER" id="PTHR47683">
    <property type="entry name" value="PSEUDOURIDINE SYNTHASE FAMILY PROTEIN-RELATED"/>
    <property type="match status" value="1"/>
</dbReference>
<dbReference type="Gene3D" id="3.30.70.580">
    <property type="entry name" value="Pseudouridine synthase I, catalytic domain, N-terminal subdomain"/>
    <property type="match status" value="1"/>
</dbReference>
<dbReference type="Gene3D" id="3.30.70.1560">
    <property type="entry name" value="Alpha-L RNA-binding motif"/>
    <property type="match status" value="1"/>
</dbReference>
<dbReference type="SUPFAM" id="SSF55120">
    <property type="entry name" value="Pseudouridine synthase"/>
    <property type="match status" value="1"/>
</dbReference>
<feature type="domain" description="RNA-binding S4" evidence="5">
    <location>
        <begin position="32"/>
        <end position="93"/>
    </location>
</feature>
<dbReference type="EC" id="5.4.99.-" evidence="4"/>
<protein>
    <recommendedName>
        <fullName evidence="4">Pseudouridine synthase</fullName>
        <ecNumber evidence="4">5.4.99.-</ecNumber>
    </recommendedName>
</protein>
<dbReference type="InterPro" id="IPR000748">
    <property type="entry name" value="PsdUridine_synth_RsuA/RluB/E/F"/>
</dbReference>
<reference evidence="7" key="1">
    <citation type="submission" date="2017-11" db="EMBL/GenBank/DDBJ databases">
        <authorList>
            <person name="Seth-Smith MB H."/>
        </authorList>
    </citation>
    <scope>NUCLEOTIDE SEQUENCE [LARGE SCALE GENOMIC DNA]</scope>
</reference>
<keyword evidence="2 4" id="KW-0413">Isomerase</keyword>
<dbReference type="AlphaFoldDB" id="A0A2R8FCE0"/>
<evidence type="ECO:0000256" key="1">
    <source>
        <dbReference type="ARBA" id="ARBA00008348"/>
    </source>
</evidence>
<dbReference type="Proteomes" id="UP000244926">
    <property type="component" value="Chromosome I"/>
</dbReference>
<dbReference type="InterPro" id="IPR018496">
    <property type="entry name" value="PsdUridine_synth_RsuA/RluB_CS"/>
</dbReference>
<dbReference type="GO" id="GO:0003723">
    <property type="term" value="F:RNA binding"/>
    <property type="evidence" value="ECO:0007669"/>
    <property type="project" value="UniProtKB-KW"/>
</dbReference>
<proteinExistence type="inferred from homology"/>
<dbReference type="Pfam" id="PF00849">
    <property type="entry name" value="PseudoU_synth_2"/>
    <property type="match status" value="1"/>
</dbReference>
<dbReference type="InterPro" id="IPR020103">
    <property type="entry name" value="PsdUridine_synth_cat_dom_sf"/>
</dbReference>
<comment type="similarity">
    <text evidence="1 4">Belongs to the pseudouridine synthase RsuA family.</text>
</comment>
<gene>
    <name evidence="6" type="primary">rluB</name>
    <name evidence="6" type="ORF">C10C_0834</name>
</gene>
<dbReference type="CDD" id="cd00165">
    <property type="entry name" value="S4"/>
    <property type="match status" value="1"/>
</dbReference>
<dbReference type="SMART" id="SM00363">
    <property type="entry name" value="S4"/>
    <property type="match status" value="1"/>
</dbReference>
<dbReference type="Pfam" id="PF01479">
    <property type="entry name" value="S4"/>
    <property type="match status" value="1"/>
</dbReference>
<name>A0A2R8FCE0_9CHLA</name>
<organism evidence="6 7">
    <name type="scientific">Chlamydia serpentis</name>
    <dbReference type="NCBI Taxonomy" id="1967782"/>
    <lineage>
        <taxon>Bacteria</taxon>
        <taxon>Pseudomonadati</taxon>
        <taxon>Chlamydiota</taxon>
        <taxon>Chlamydiia</taxon>
        <taxon>Chlamydiales</taxon>
        <taxon>Chlamydiaceae</taxon>
        <taxon>Chlamydia/Chlamydophila group</taxon>
        <taxon>Chlamydia</taxon>
    </lineage>
</organism>